<comment type="caution">
    <text evidence="12">The sequence shown here is derived from an EMBL/GenBank/DDBJ whole genome shotgun (WGS) entry which is preliminary data.</text>
</comment>
<proteinExistence type="inferred from homology"/>
<keyword evidence="3" id="KW-0813">Transport</keyword>
<evidence type="ECO:0000259" key="11">
    <source>
        <dbReference type="PROSITE" id="PS52015"/>
    </source>
</evidence>
<feature type="domain" description="TonB C-terminal" evidence="11">
    <location>
        <begin position="154"/>
        <end position="246"/>
    </location>
</feature>
<evidence type="ECO:0000256" key="5">
    <source>
        <dbReference type="ARBA" id="ARBA00022519"/>
    </source>
</evidence>
<evidence type="ECO:0000256" key="1">
    <source>
        <dbReference type="ARBA" id="ARBA00004383"/>
    </source>
</evidence>
<keyword evidence="7" id="KW-0653">Protein transport</keyword>
<keyword evidence="8" id="KW-1133">Transmembrane helix</keyword>
<dbReference type="SUPFAM" id="SSF74653">
    <property type="entry name" value="TolA/TonB C-terminal domain"/>
    <property type="match status" value="1"/>
</dbReference>
<feature type="compositionally biased region" description="Gly residues" evidence="10">
    <location>
        <begin position="126"/>
        <end position="155"/>
    </location>
</feature>
<evidence type="ECO:0000313" key="13">
    <source>
        <dbReference type="Proteomes" id="UP000788153"/>
    </source>
</evidence>
<comment type="similarity">
    <text evidence="2">Belongs to the TonB family.</text>
</comment>
<evidence type="ECO:0000256" key="10">
    <source>
        <dbReference type="SAM" id="MobiDB-lite"/>
    </source>
</evidence>
<dbReference type="RefSeq" id="WP_140231234.1">
    <property type="nucleotide sequence ID" value="NZ_BAAAEV010000001.1"/>
</dbReference>
<dbReference type="InterPro" id="IPR006260">
    <property type="entry name" value="TonB/TolA_C"/>
</dbReference>
<dbReference type="EMBL" id="JAASQP010000001">
    <property type="protein sequence ID" value="NIJ23594.1"/>
    <property type="molecule type" value="Genomic_DNA"/>
</dbReference>
<dbReference type="PROSITE" id="PS52015">
    <property type="entry name" value="TONB_CTD"/>
    <property type="match status" value="1"/>
</dbReference>
<dbReference type="PANTHER" id="PTHR33446:SF2">
    <property type="entry name" value="PROTEIN TONB"/>
    <property type="match status" value="1"/>
</dbReference>
<evidence type="ECO:0000256" key="2">
    <source>
        <dbReference type="ARBA" id="ARBA00006555"/>
    </source>
</evidence>
<dbReference type="Proteomes" id="UP000788153">
    <property type="component" value="Unassembled WGS sequence"/>
</dbReference>
<dbReference type="Pfam" id="PF03544">
    <property type="entry name" value="TonB_C"/>
    <property type="match status" value="1"/>
</dbReference>
<evidence type="ECO:0000256" key="8">
    <source>
        <dbReference type="ARBA" id="ARBA00022989"/>
    </source>
</evidence>
<reference evidence="12 13" key="1">
    <citation type="submission" date="2020-03" db="EMBL/GenBank/DDBJ databases">
        <title>Genomic Encyclopedia of Type Strains, Phase IV (KMG-IV): sequencing the most valuable type-strain genomes for metagenomic binning, comparative biology and taxonomic classification.</title>
        <authorList>
            <person name="Goeker M."/>
        </authorList>
    </citation>
    <scope>NUCLEOTIDE SEQUENCE [LARGE SCALE GENOMIC DNA]</scope>
    <source>
        <strain evidence="12 13">DSM 22753</strain>
    </source>
</reference>
<feature type="region of interest" description="Disordered" evidence="10">
    <location>
        <begin position="112"/>
        <end position="158"/>
    </location>
</feature>
<dbReference type="NCBIfam" id="TIGR01352">
    <property type="entry name" value="tonB_Cterm"/>
    <property type="match status" value="1"/>
</dbReference>
<evidence type="ECO:0000256" key="4">
    <source>
        <dbReference type="ARBA" id="ARBA00022475"/>
    </source>
</evidence>
<dbReference type="Gene3D" id="3.30.1150.10">
    <property type="match status" value="1"/>
</dbReference>
<comment type="subcellular location">
    <subcellularLocation>
        <location evidence="1">Cell inner membrane</location>
        <topology evidence="1">Single-pass membrane protein</topology>
        <orientation evidence="1">Periplasmic side</orientation>
    </subcellularLocation>
</comment>
<keyword evidence="9" id="KW-0472">Membrane</keyword>
<evidence type="ECO:0000313" key="12">
    <source>
        <dbReference type="EMBL" id="NIJ23594.1"/>
    </source>
</evidence>
<evidence type="ECO:0000256" key="7">
    <source>
        <dbReference type="ARBA" id="ARBA00022927"/>
    </source>
</evidence>
<evidence type="ECO:0000256" key="9">
    <source>
        <dbReference type="ARBA" id="ARBA00023136"/>
    </source>
</evidence>
<keyword evidence="6" id="KW-0812">Transmembrane</keyword>
<keyword evidence="5" id="KW-0997">Cell inner membrane</keyword>
<sequence length="254" mass="24741">MTIAPVLSRRRRIGAAVAALALHAALALLLLGIAVRPTVTIEAEPIALFDVPDPPPPSPLPPPAAIAAAPLAEGATAPAGVRATPPPLVMPPPIVPLPLPPVLNIAPVAGSGDAPDAGAAPKDSGSGAGGIGAGSGSGAEGSGPGGGGGGGGGGTRARLLRGAIGDRDYPAAARRSGAMGSVTVRFTVDAGGRPGGCSVTASSGNAALDAATCRLIEARFRYAPARDASGAAVPEARGWRQRWWFAPPDVRTGS</sequence>
<accession>A0ABX0TZ46</accession>
<feature type="compositionally biased region" description="Low complexity" evidence="10">
    <location>
        <begin position="112"/>
        <end position="125"/>
    </location>
</feature>
<dbReference type="PANTHER" id="PTHR33446">
    <property type="entry name" value="PROTEIN TONB-RELATED"/>
    <property type="match status" value="1"/>
</dbReference>
<protein>
    <submittedName>
        <fullName evidence="12">Protein TonB</fullName>
    </submittedName>
</protein>
<name>A0ABX0TZ46_9SPHN</name>
<keyword evidence="13" id="KW-1185">Reference proteome</keyword>
<organism evidence="12 13">
    <name type="scientific">Sphingomonas japonica</name>
    <dbReference type="NCBI Taxonomy" id="511662"/>
    <lineage>
        <taxon>Bacteria</taxon>
        <taxon>Pseudomonadati</taxon>
        <taxon>Pseudomonadota</taxon>
        <taxon>Alphaproteobacteria</taxon>
        <taxon>Sphingomonadales</taxon>
        <taxon>Sphingomonadaceae</taxon>
        <taxon>Sphingomonas</taxon>
    </lineage>
</organism>
<dbReference type="InterPro" id="IPR051045">
    <property type="entry name" value="TonB-dependent_transducer"/>
</dbReference>
<dbReference type="InterPro" id="IPR037682">
    <property type="entry name" value="TonB_C"/>
</dbReference>
<evidence type="ECO:0000256" key="3">
    <source>
        <dbReference type="ARBA" id="ARBA00022448"/>
    </source>
</evidence>
<gene>
    <name evidence="12" type="ORF">FHT01_001136</name>
</gene>
<evidence type="ECO:0000256" key="6">
    <source>
        <dbReference type="ARBA" id="ARBA00022692"/>
    </source>
</evidence>
<keyword evidence="4" id="KW-1003">Cell membrane</keyword>